<dbReference type="AlphaFoldDB" id="A0A9Q0LRU4"/>
<evidence type="ECO:0000313" key="7">
    <source>
        <dbReference type="Proteomes" id="UP001149090"/>
    </source>
</evidence>
<organism evidence="6 7">
    <name type="scientific">Anaeramoeba ignava</name>
    <name type="common">Anaerobic marine amoeba</name>
    <dbReference type="NCBI Taxonomy" id="1746090"/>
    <lineage>
        <taxon>Eukaryota</taxon>
        <taxon>Metamonada</taxon>
        <taxon>Anaeramoebidae</taxon>
        <taxon>Anaeramoeba</taxon>
    </lineage>
</organism>
<feature type="transmembrane region" description="Helical" evidence="5">
    <location>
        <begin position="179"/>
        <end position="200"/>
    </location>
</feature>
<comment type="caution">
    <text evidence="6">The sequence shown here is derived from an EMBL/GenBank/DDBJ whole genome shotgun (WGS) entry which is preliminary data.</text>
</comment>
<feature type="transmembrane region" description="Helical" evidence="5">
    <location>
        <begin position="74"/>
        <end position="94"/>
    </location>
</feature>
<evidence type="ECO:0000256" key="1">
    <source>
        <dbReference type="ARBA" id="ARBA00004127"/>
    </source>
</evidence>
<dbReference type="GO" id="GO:0012505">
    <property type="term" value="C:endomembrane system"/>
    <property type="evidence" value="ECO:0007669"/>
    <property type="project" value="UniProtKB-SubCell"/>
</dbReference>
<dbReference type="EMBL" id="JAPDFW010000056">
    <property type="protein sequence ID" value="KAJ5077838.1"/>
    <property type="molecule type" value="Genomic_DNA"/>
</dbReference>
<dbReference type="OrthoDB" id="1898221at2759"/>
<evidence type="ECO:0000313" key="6">
    <source>
        <dbReference type="EMBL" id="KAJ5077838.1"/>
    </source>
</evidence>
<gene>
    <name evidence="6" type="ORF">M0811_05528</name>
</gene>
<dbReference type="Pfam" id="PF04750">
    <property type="entry name" value="Far-17a_AIG1"/>
    <property type="match status" value="1"/>
</dbReference>
<evidence type="ECO:0000256" key="4">
    <source>
        <dbReference type="ARBA" id="ARBA00023136"/>
    </source>
</evidence>
<dbReference type="PANTHER" id="PTHR10989:SF16">
    <property type="entry name" value="AT02829P-RELATED"/>
    <property type="match status" value="1"/>
</dbReference>
<keyword evidence="4 5" id="KW-0472">Membrane</keyword>
<dbReference type="InterPro" id="IPR006838">
    <property type="entry name" value="ADTRP_AIG1"/>
</dbReference>
<evidence type="ECO:0000256" key="2">
    <source>
        <dbReference type="ARBA" id="ARBA00022692"/>
    </source>
</evidence>
<accession>A0A9Q0LRU4</accession>
<reference evidence="6" key="1">
    <citation type="submission" date="2022-10" db="EMBL/GenBank/DDBJ databases">
        <title>Novel sulphate-reducing endosymbionts in the free-living metamonad Anaeramoeba.</title>
        <authorList>
            <person name="Jerlstrom-Hultqvist J."/>
            <person name="Cepicka I."/>
            <person name="Gallot-Lavallee L."/>
            <person name="Salas-Leiva D."/>
            <person name="Curtis B.A."/>
            <person name="Zahonova K."/>
            <person name="Pipaliya S."/>
            <person name="Dacks J."/>
            <person name="Roger A.J."/>
        </authorList>
    </citation>
    <scope>NUCLEOTIDE SEQUENCE</scope>
    <source>
        <strain evidence="6">BMAN</strain>
    </source>
</reference>
<dbReference type="Proteomes" id="UP001149090">
    <property type="component" value="Unassembled WGS sequence"/>
</dbReference>
<evidence type="ECO:0000256" key="3">
    <source>
        <dbReference type="ARBA" id="ARBA00022989"/>
    </source>
</evidence>
<sequence>MNFKRIFLFNFHLFIVIASTISYFWISSITTFGIRSLQFYTIWNLLTVLFFYAKNLYKDIQLFRTGKTSDSSTSLLTLVFVMNIIMEIVFWSLTLYDPTLILPKTFVIPPVLNHFLHTFPLFYDFIEIFFLPEYFAKMSSKYLDFLFVLLLALGYALVSFSVTFIYGDVIYPFLSMMSPLFFFIFFLVATIFAYSFVMLSRKLISTGISRNLKKKEEEKKDN</sequence>
<evidence type="ECO:0000256" key="5">
    <source>
        <dbReference type="SAM" id="Phobius"/>
    </source>
</evidence>
<comment type="subcellular location">
    <subcellularLocation>
        <location evidence="1">Endomembrane system</location>
        <topology evidence="1">Multi-pass membrane protein</topology>
    </subcellularLocation>
</comment>
<name>A0A9Q0LRU4_ANAIG</name>
<protein>
    <submittedName>
        <fullName evidence="6">Androgen-induced protein</fullName>
    </submittedName>
</protein>
<proteinExistence type="predicted"/>
<dbReference type="PANTHER" id="PTHR10989">
    <property type="entry name" value="ANDROGEN-INDUCED PROTEIN 1-RELATED"/>
    <property type="match status" value="1"/>
</dbReference>
<feature type="transmembrane region" description="Helical" evidence="5">
    <location>
        <begin position="32"/>
        <end position="53"/>
    </location>
</feature>
<keyword evidence="2 5" id="KW-0812">Transmembrane</keyword>
<keyword evidence="7" id="KW-1185">Reference proteome</keyword>
<feature type="transmembrane region" description="Helical" evidence="5">
    <location>
        <begin position="143"/>
        <end position="167"/>
    </location>
</feature>
<keyword evidence="3 5" id="KW-1133">Transmembrane helix</keyword>
<dbReference type="OMA" id="ISYFWIS"/>
<feature type="transmembrane region" description="Helical" evidence="5">
    <location>
        <begin position="114"/>
        <end position="131"/>
    </location>
</feature>
<dbReference type="GO" id="GO:0016020">
    <property type="term" value="C:membrane"/>
    <property type="evidence" value="ECO:0007669"/>
    <property type="project" value="InterPro"/>
</dbReference>
<feature type="transmembrane region" description="Helical" evidence="5">
    <location>
        <begin position="7"/>
        <end position="26"/>
    </location>
</feature>